<dbReference type="Proteomes" id="UP000825483">
    <property type="component" value="Unassembled WGS sequence"/>
</dbReference>
<keyword evidence="2" id="KW-1185">Reference proteome</keyword>
<protein>
    <submittedName>
        <fullName evidence="1">Uncharacterized protein</fullName>
    </submittedName>
</protein>
<name>A0A9R1C8P2_9BACT</name>
<dbReference type="AlphaFoldDB" id="A0A9R1C8P2"/>
<sequence length="378" mass="43090">MLFIAILTITPLIGCSDGRIAKELDGAWQTQYISSFDDGEKDSTTEVLTFIYDQESSKDNGSFIESRNCKTNELDEDNYTYKIHYMSTVSGRYKITGGNLYLNYNLSTLDVKIDRKDVKITPKSLEKAYDMFNQALTVGVLGDAAGTDDDWKQIAESCKKETYKNLFHLYKDITSNEKPYENIKIDGNNMSYDTDDGAVYYIKINGKRNNNREKNDSYTNTDTISVAKNKTNIDSSTSSFSQKMESTEWVDKDGLKIPAFMNNSDAFETDEDGNNYYVYSYDSVILSSSPRVGWTAYDFPDDSKTISPGVYMKTFTYNSKKNLIWSGYTNDGRIFYTAMKEYPEGQVKSSCIWSVIYPKEEQNAVEPIIQEIAKWGKD</sequence>
<organism evidence="1 2">
    <name type="scientific">Prevotella lacticifex</name>
    <dbReference type="NCBI Taxonomy" id="2854755"/>
    <lineage>
        <taxon>Bacteria</taxon>
        <taxon>Pseudomonadati</taxon>
        <taxon>Bacteroidota</taxon>
        <taxon>Bacteroidia</taxon>
        <taxon>Bacteroidales</taxon>
        <taxon>Prevotellaceae</taxon>
        <taxon>Prevotella</taxon>
    </lineage>
</organism>
<dbReference type="EMBL" id="BPUB01000001">
    <property type="protein sequence ID" value="GJG58079.1"/>
    <property type="molecule type" value="Genomic_DNA"/>
</dbReference>
<comment type="caution">
    <text evidence="1">The sequence shown here is derived from an EMBL/GenBank/DDBJ whole genome shotgun (WGS) entry which is preliminary data.</text>
</comment>
<proteinExistence type="predicted"/>
<reference evidence="1" key="1">
    <citation type="journal article" date="2022" name="Int. J. Syst. Evol. Microbiol.">
        <title>Prevotella lacticifex sp. nov., isolated from the rumen of cows.</title>
        <authorList>
            <person name="Shinkai T."/>
            <person name="Ikeyama N."/>
            <person name="Kumagai M."/>
            <person name="Ohmori H."/>
            <person name="Sakamoto M."/>
            <person name="Ohkuma M."/>
            <person name="Mitsumori M."/>
        </authorList>
    </citation>
    <scope>NUCLEOTIDE SEQUENCE</scope>
    <source>
        <strain evidence="1">R5076</strain>
    </source>
</reference>
<evidence type="ECO:0000313" key="1">
    <source>
        <dbReference type="EMBL" id="GJG58079.1"/>
    </source>
</evidence>
<gene>
    <name evidence="1" type="ORF">PRLR5076_09300</name>
</gene>
<evidence type="ECO:0000313" key="2">
    <source>
        <dbReference type="Proteomes" id="UP000825483"/>
    </source>
</evidence>
<accession>A0A9R1C8P2</accession>